<comment type="caution">
    <text evidence="1">The sequence shown here is derived from an EMBL/GenBank/DDBJ whole genome shotgun (WGS) entry which is preliminary data.</text>
</comment>
<accession>A0A2T7TG26</accession>
<dbReference type="GeneID" id="95540085"/>
<dbReference type="InterPro" id="IPR036663">
    <property type="entry name" value="Fumarylacetoacetase_C_sf"/>
</dbReference>
<dbReference type="AlphaFoldDB" id="A0A2T7TG26"/>
<evidence type="ECO:0000313" key="1">
    <source>
        <dbReference type="EMBL" id="PVE14103.1"/>
    </source>
</evidence>
<reference evidence="1 2" key="1">
    <citation type="submission" date="2013-12" db="EMBL/GenBank/DDBJ databases">
        <title>Annotated genome of Streptomyces scopuliridis.</title>
        <authorList>
            <person name="Olson J.B."/>
        </authorList>
    </citation>
    <scope>NUCLEOTIDE SEQUENCE [LARGE SCALE GENOMIC DNA]</scope>
    <source>
        <strain evidence="1 2">RB72</strain>
    </source>
</reference>
<dbReference type="EMBL" id="AZSP01000006">
    <property type="protein sequence ID" value="PVE14103.1"/>
    <property type="molecule type" value="Genomic_DNA"/>
</dbReference>
<dbReference type="STRING" id="1440053.GCA_000718095_05233"/>
<proteinExistence type="predicted"/>
<sequence length="40" mass="4347">MTGPPEGVALSGHFPHLQKGDVMEFEIDGLGRQRQRVGQA</sequence>
<keyword evidence="2" id="KW-1185">Reference proteome</keyword>
<dbReference type="SUPFAM" id="SSF56529">
    <property type="entry name" value="FAH"/>
    <property type="match status" value="1"/>
</dbReference>
<organism evidence="1 2">
    <name type="scientific">Streptomyces scopuliridis RB72</name>
    <dbReference type="NCBI Taxonomy" id="1440053"/>
    <lineage>
        <taxon>Bacteria</taxon>
        <taxon>Bacillati</taxon>
        <taxon>Actinomycetota</taxon>
        <taxon>Actinomycetes</taxon>
        <taxon>Kitasatosporales</taxon>
        <taxon>Streptomycetaceae</taxon>
        <taxon>Streptomyces</taxon>
    </lineage>
</organism>
<gene>
    <name evidence="1" type="ORF">Y717_25120</name>
</gene>
<dbReference type="Gene3D" id="3.90.850.10">
    <property type="entry name" value="Fumarylacetoacetase-like, C-terminal domain"/>
    <property type="match status" value="1"/>
</dbReference>
<dbReference type="GO" id="GO:0003824">
    <property type="term" value="F:catalytic activity"/>
    <property type="evidence" value="ECO:0007669"/>
    <property type="project" value="InterPro"/>
</dbReference>
<name>A0A2T7TG26_9ACTN</name>
<dbReference type="RefSeq" id="WP_407706315.1">
    <property type="nucleotide sequence ID" value="NZ_AZSP01000006.1"/>
</dbReference>
<evidence type="ECO:0000313" key="2">
    <source>
        <dbReference type="Proteomes" id="UP000245992"/>
    </source>
</evidence>
<evidence type="ECO:0008006" key="3">
    <source>
        <dbReference type="Google" id="ProtNLM"/>
    </source>
</evidence>
<dbReference type="Proteomes" id="UP000245992">
    <property type="component" value="Unassembled WGS sequence"/>
</dbReference>
<protein>
    <recommendedName>
        <fullName evidence="3">Fumarylacetoacetase-like C-terminal domain-containing protein</fullName>
    </recommendedName>
</protein>